<dbReference type="Pfam" id="PF00392">
    <property type="entry name" value="GntR"/>
    <property type="match status" value="1"/>
</dbReference>
<dbReference type="PANTHER" id="PTHR43537:SF5">
    <property type="entry name" value="UXU OPERON TRANSCRIPTIONAL REGULATOR"/>
    <property type="match status" value="1"/>
</dbReference>
<keyword evidence="3" id="KW-0804">Transcription</keyword>
<accession>Q2CC22</accession>
<dbReference type="InterPro" id="IPR036390">
    <property type="entry name" value="WH_DNA-bd_sf"/>
</dbReference>
<dbReference type="SMART" id="SM00895">
    <property type="entry name" value="FCD"/>
    <property type="match status" value="1"/>
</dbReference>
<evidence type="ECO:0000259" key="4">
    <source>
        <dbReference type="SMART" id="SM00895"/>
    </source>
</evidence>
<dbReference type="OrthoDB" id="8638122at2"/>
<dbReference type="InterPro" id="IPR036388">
    <property type="entry name" value="WH-like_DNA-bd_sf"/>
</dbReference>
<protein>
    <submittedName>
        <fullName evidence="5">Putative transcriptional regulator</fullName>
    </submittedName>
</protein>
<reference evidence="5 6" key="1">
    <citation type="journal article" date="2010" name="J. Bacteriol.">
        <title>Genome sequences of Oceanicola granulosus HTCC2516(T) and Oceanicola batsensis HTCC2597(TDelta).</title>
        <authorList>
            <person name="Thrash J.C."/>
            <person name="Cho J.C."/>
            <person name="Vergin K.L."/>
            <person name="Giovannoni S.J."/>
        </authorList>
    </citation>
    <scope>NUCLEOTIDE SEQUENCE [LARGE SCALE GENOMIC DNA]</scope>
    <source>
        <strain evidence="6">ATCC BAA-861 / DSM 15982 / KCTC 12143 / HTCC2516</strain>
    </source>
</reference>
<dbReference type="AlphaFoldDB" id="Q2CC22"/>
<dbReference type="Proteomes" id="UP000003635">
    <property type="component" value="Unassembled WGS sequence"/>
</dbReference>
<dbReference type="GO" id="GO:0003677">
    <property type="term" value="F:DNA binding"/>
    <property type="evidence" value="ECO:0007669"/>
    <property type="project" value="UniProtKB-KW"/>
</dbReference>
<dbReference type="GO" id="GO:0003700">
    <property type="term" value="F:DNA-binding transcription factor activity"/>
    <property type="evidence" value="ECO:0007669"/>
    <property type="project" value="InterPro"/>
</dbReference>
<keyword evidence="1" id="KW-0805">Transcription regulation</keyword>
<comment type="caution">
    <text evidence="5">The sequence shown here is derived from an EMBL/GenBank/DDBJ whole genome shotgun (WGS) entry which is preliminary data.</text>
</comment>
<evidence type="ECO:0000256" key="3">
    <source>
        <dbReference type="ARBA" id="ARBA00023163"/>
    </source>
</evidence>
<dbReference type="Gene3D" id="1.10.10.10">
    <property type="entry name" value="Winged helix-like DNA-binding domain superfamily/Winged helix DNA-binding domain"/>
    <property type="match status" value="1"/>
</dbReference>
<dbReference type="InterPro" id="IPR000524">
    <property type="entry name" value="Tscrpt_reg_HTH_GntR"/>
</dbReference>
<evidence type="ECO:0000256" key="2">
    <source>
        <dbReference type="ARBA" id="ARBA00023125"/>
    </source>
</evidence>
<dbReference type="PANTHER" id="PTHR43537">
    <property type="entry name" value="TRANSCRIPTIONAL REGULATOR, GNTR FAMILY"/>
    <property type="match status" value="1"/>
</dbReference>
<dbReference type="Pfam" id="PF07729">
    <property type="entry name" value="FCD"/>
    <property type="match status" value="1"/>
</dbReference>
<dbReference type="InterPro" id="IPR011711">
    <property type="entry name" value="GntR_C"/>
</dbReference>
<evidence type="ECO:0000256" key="1">
    <source>
        <dbReference type="ARBA" id="ARBA00023015"/>
    </source>
</evidence>
<dbReference type="RefSeq" id="WP_007256038.1">
    <property type="nucleotide sequence ID" value="NZ_CH724108.1"/>
</dbReference>
<gene>
    <name evidence="5" type="ORF">OG2516_12794</name>
</gene>
<evidence type="ECO:0000313" key="6">
    <source>
        <dbReference type="Proteomes" id="UP000003635"/>
    </source>
</evidence>
<dbReference type="SUPFAM" id="SSF46785">
    <property type="entry name" value="Winged helix' DNA-binding domain"/>
    <property type="match status" value="1"/>
</dbReference>
<dbReference type="STRING" id="314256.OG2516_12794"/>
<evidence type="ECO:0000313" key="5">
    <source>
        <dbReference type="EMBL" id="EAR50259.1"/>
    </source>
</evidence>
<keyword evidence="2" id="KW-0238">DNA-binding</keyword>
<organism evidence="5 6">
    <name type="scientific">Oceanicola granulosus (strain ATCC BAA-861 / DSM 15982 / KCTC 12143 / HTCC2516)</name>
    <dbReference type="NCBI Taxonomy" id="314256"/>
    <lineage>
        <taxon>Bacteria</taxon>
        <taxon>Pseudomonadati</taxon>
        <taxon>Pseudomonadota</taxon>
        <taxon>Alphaproteobacteria</taxon>
        <taxon>Rhodobacterales</taxon>
        <taxon>Roseobacteraceae</taxon>
        <taxon>Oceanicola</taxon>
    </lineage>
</organism>
<name>Q2CC22_OCEGH</name>
<dbReference type="EMBL" id="AAOT01000033">
    <property type="protein sequence ID" value="EAR50259.1"/>
    <property type="molecule type" value="Genomic_DNA"/>
</dbReference>
<dbReference type="HOGENOM" id="CLU_017584_5_3_5"/>
<feature type="domain" description="GntR C-terminal" evidence="4">
    <location>
        <begin position="93"/>
        <end position="218"/>
    </location>
</feature>
<sequence>MSHAAENSEAPVAAEQKKNALLKEEAYARIKAHLFQVDDEGTIFSERSLAKTLDIGLASVRSAVERLRSEGIIVSIPKGGIRLPEITSQDVIDFYELRLVIETHLVARIAGKLPAARCDELRGLIARQRAAAESGDTLTYHQLDLDFHDTLARFHGNAEMIRALGQMRDKMYRLSRRLHRTHPERLAVNVDQHAAIVEAICTGEGDVAGETMRAHLAWGRDFTLDPDGRIS</sequence>
<keyword evidence="6" id="KW-1185">Reference proteome</keyword>
<proteinExistence type="predicted"/>
<dbReference type="Gene3D" id="1.20.120.530">
    <property type="entry name" value="GntR ligand-binding domain-like"/>
    <property type="match status" value="1"/>
</dbReference>
<dbReference type="InterPro" id="IPR008920">
    <property type="entry name" value="TF_FadR/GntR_C"/>
</dbReference>
<dbReference type="eggNOG" id="COG1802">
    <property type="taxonomic scope" value="Bacteria"/>
</dbReference>
<dbReference type="SUPFAM" id="SSF48008">
    <property type="entry name" value="GntR ligand-binding domain-like"/>
    <property type="match status" value="1"/>
</dbReference>